<keyword evidence="13 16" id="KW-1035">Host cytoplasm</keyword>
<dbReference type="GO" id="GO:0008270">
    <property type="term" value="F:zinc ion binding"/>
    <property type="evidence" value="ECO:0007669"/>
    <property type="project" value="UniProtKB-KW"/>
</dbReference>
<evidence type="ECO:0000256" key="17">
    <source>
        <dbReference type="RuleBase" id="RU363123"/>
    </source>
</evidence>
<evidence type="ECO:0000256" key="12">
    <source>
        <dbReference type="ARBA" id="ARBA00023163"/>
    </source>
</evidence>
<protein>
    <recommendedName>
        <fullName evidence="16 17">Protein E6</fullName>
    </recommendedName>
</protein>
<gene>
    <name evidence="16" type="primary">E6</name>
</gene>
<keyword evidence="11 16" id="KW-0010">Activator</keyword>
<name>A0A385PJ21_9PAPI</name>
<comment type="subunit">
    <text evidence="16">Forms homodimers. Interacts with ubiquitin-protein ligase UBE3A/E6-AP; this interaction stimulates UBE3A ubiquitin activity. Interacts with host BAK1.</text>
</comment>
<evidence type="ECO:0000256" key="8">
    <source>
        <dbReference type="ARBA" id="ARBA00022833"/>
    </source>
</evidence>
<dbReference type="SUPFAM" id="SSF161229">
    <property type="entry name" value="E6 C-terminal domain-like"/>
    <property type="match status" value="2"/>
</dbReference>
<keyword evidence="7 16" id="KW-0863">Zinc-finger</keyword>
<evidence type="ECO:0000256" key="16">
    <source>
        <dbReference type="HAMAP-Rule" id="MF_04006"/>
    </source>
</evidence>
<keyword evidence="9 16" id="KW-0805">Transcription regulation</keyword>
<evidence type="ECO:0000256" key="15">
    <source>
        <dbReference type="ARBA" id="ARBA00023323"/>
    </source>
</evidence>
<reference evidence="18" key="1">
    <citation type="journal article" date="2018" name="Nat. Med.">
        <title>Expanded skin virome in DOCK8-deficient patients.</title>
        <authorList>
            <consortium name="NISC Comparative Sequencing Program"/>
            <person name="Tirosh O."/>
            <person name="Conlan S."/>
            <person name="Deming C."/>
            <person name="Lee-Lin S.Q."/>
            <person name="Huang X."/>
            <person name="Su H.C."/>
            <person name="Freeman A.F."/>
            <person name="Segre J.A."/>
            <person name="Kong H.H."/>
        </authorList>
    </citation>
    <scope>NUCLEOTIDE SEQUENCE</scope>
    <source>
        <strain evidence="18">HPV-mSK_051</strain>
    </source>
</reference>
<evidence type="ECO:0000313" key="18">
    <source>
        <dbReference type="EMBL" id="AYA93648.1"/>
    </source>
</evidence>
<comment type="subcellular location">
    <subcellularLocation>
        <location evidence="16 17">Host cytoplasm</location>
    </subcellularLocation>
    <subcellularLocation>
        <location evidence="16 17">Host nucleus</location>
    </subcellularLocation>
</comment>
<comment type="similarity">
    <text evidence="1 16 17">Belongs to the papillomaviridae E6 protein family.</text>
</comment>
<proteinExistence type="inferred from homology"/>
<evidence type="ECO:0000256" key="2">
    <source>
        <dbReference type="ARBA" id="ARBA00022518"/>
    </source>
</evidence>
<dbReference type="Pfam" id="PF00518">
    <property type="entry name" value="E6"/>
    <property type="match status" value="1"/>
</dbReference>
<dbReference type="HAMAP" id="MF_04006">
    <property type="entry name" value="HPV_E6"/>
    <property type="match status" value="1"/>
</dbReference>
<keyword evidence="15 16" id="KW-1119">Modulation of host cell apoptosis by virus</keyword>
<evidence type="ECO:0000256" key="10">
    <source>
        <dbReference type="ARBA" id="ARBA00023125"/>
    </source>
</evidence>
<dbReference type="GO" id="GO:0030430">
    <property type="term" value="C:host cell cytoplasm"/>
    <property type="evidence" value="ECO:0007669"/>
    <property type="project" value="UniProtKB-SubCell"/>
</dbReference>
<keyword evidence="3 16" id="KW-1048">Host nucleus</keyword>
<evidence type="ECO:0000256" key="3">
    <source>
        <dbReference type="ARBA" id="ARBA00022562"/>
    </source>
</evidence>
<evidence type="ECO:0000256" key="14">
    <source>
        <dbReference type="ARBA" id="ARBA00023280"/>
    </source>
</evidence>
<keyword evidence="2 16" id="KW-0244">Early protein</keyword>
<keyword evidence="12 16" id="KW-0804">Transcription</keyword>
<accession>A0A385PJ21</accession>
<comment type="function">
    <text evidence="16">Plays a major role in the induction and maintenance of cellular transformation. E6 associates with host UBE3A/E6-AP ubiquitin-protein ligase and modulates its activity. Protects host keratinocytes from apoptosis by mediating the degradation of host BAK1. May also inhibit host immune response.</text>
</comment>
<feature type="zinc finger region" evidence="16">
    <location>
        <begin position="100"/>
        <end position="136"/>
    </location>
</feature>
<keyword evidence="14 16" id="KW-0899">Viral immunoevasion</keyword>
<keyword evidence="4 16" id="KW-0945">Host-virus interaction</keyword>
<evidence type="ECO:0000256" key="4">
    <source>
        <dbReference type="ARBA" id="ARBA00022581"/>
    </source>
</evidence>
<dbReference type="InterPro" id="IPR001334">
    <property type="entry name" value="E6"/>
</dbReference>
<dbReference type="GO" id="GO:0006351">
    <property type="term" value="P:DNA-templated transcription"/>
    <property type="evidence" value="ECO:0007669"/>
    <property type="project" value="UniProtKB-UniRule"/>
</dbReference>
<keyword evidence="10 16" id="KW-0238">DNA-binding</keyword>
<dbReference type="GO" id="GO:0006355">
    <property type="term" value="P:regulation of DNA-templated transcription"/>
    <property type="evidence" value="ECO:0007669"/>
    <property type="project" value="UniProtKB-UniRule"/>
</dbReference>
<evidence type="ECO:0000256" key="6">
    <source>
        <dbReference type="ARBA" id="ARBA00022723"/>
    </source>
</evidence>
<dbReference type="InterPro" id="IPR038575">
    <property type="entry name" value="E6_sf"/>
</dbReference>
<keyword evidence="5 16" id="KW-1090">Inhibition of host innate immune response by virus</keyword>
<evidence type="ECO:0000256" key="9">
    <source>
        <dbReference type="ARBA" id="ARBA00023015"/>
    </source>
</evidence>
<organism evidence="18">
    <name type="scientific">Human papillomavirus</name>
    <dbReference type="NCBI Taxonomy" id="10566"/>
    <lineage>
        <taxon>Viruses</taxon>
        <taxon>Monodnaviria</taxon>
        <taxon>Shotokuvirae</taxon>
        <taxon>Cossaviricota</taxon>
        <taxon>Papovaviricetes</taxon>
        <taxon>Zurhausenvirales</taxon>
        <taxon>Papillomaviridae</taxon>
    </lineage>
</organism>
<dbReference type="GO" id="GO:0052150">
    <property type="term" value="P:symbiont-mediated perturbation of host apoptosis"/>
    <property type="evidence" value="ECO:0007669"/>
    <property type="project" value="UniProtKB-KW"/>
</dbReference>
<evidence type="ECO:0000256" key="5">
    <source>
        <dbReference type="ARBA" id="ARBA00022632"/>
    </source>
</evidence>
<evidence type="ECO:0000256" key="1">
    <source>
        <dbReference type="ARBA" id="ARBA00006346"/>
    </source>
</evidence>
<dbReference type="GO" id="GO:0003677">
    <property type="term" value="F:DNA binding"/>
    <property type="evidence" value="ECO:0007669"/>
    <property type="project" value="UniProtKB-UniRule"/>
</dbReference>
<comment type="caution">
    <text evidence="16">Lacks conserved residue(s) required for the propagation of feature annotation.</text>
</comment>
<dbReference type="GO" id="GO:0039502">
    <property type="term" value="P:symbiont-mediated suppression of host type I interferon-mediated signaling pathway"/>
    <property type="evidence" value="ECO:0007669"/>
    <property type="project" value="UniProtKB-UniRule"/>
</dbReference>
<dbReference type="Gene3D" id="3.30.240.40">
    <property type="entry name" value="E6 early regulatory protein"/>
    <property type="match status" value="2"/>
</dbReference>
<evidence type="ECO:0000256" key="7">
    <source>
        <dbReference type="ARBA" id="ARBA00022771"/>
    </source>
</evidence>
<sequence>MAGVSPTSIDEYCKKLDVSFFDVKIPCLFCNFDLSLLDLAGFVNKVLSLVWRNNKCFACCTLCLRLAAKYERENYMRCIVTGRALEHLVKEPLSQIIVRCLYCYRKLDYIEKLDCCFADLPFYLVRFYWRNCCRNCRFENERS</sequence>
<dbReference type="GO" id="GO:0052170">
    <property type="term" value="P:symbiont-mediated suppression of host innate immune response"/>
    <property type="evidence" value="ECO:0007669"/>
    <property type="project" value="UniProtKB-KW"/>
</dbReference>
<keyword evidence="6 16" id="KW-0479">Metal-binding</keyword>
<dbReference type="GO" id="GO:0039648">
    <property type="term" value="P:symbiont-mediated perturbation of host ubiquitin-like protein modification"/>
    <property type="evidence" value="ECO:0007669"/>
    <property type="project" value="UniProtKB-UniRule"/>
</dbReference>
<dbReference type="EMBL" id="MH777196">
    <property type="protein sequence ID" value="AYA93648.1"/>
    <property type="molecule type" value="Genomic_DNA"/>
</dbReference>
<feature type="zinc finger region" evidence="16">
    <location>
        <begin position="27"/>
        <end position="63"/>
    </location>
</feature>
<evidence type="ECO:0000256" key="13">
    <source>
        <dbReference type="ARBA" id="ARBA00023200"/>
    </source>
</evidence>
<evidence type="ECO:0000256" key="11">
    <source>
        <dbReference type="ARBA" id="ARBA00023159"/>
    </source>
</evidence>
<dbReference type="GO" id="GO:0042025">
    <property type="term" value="C:host cell nucleus"/>
    <property type="evidence" value="ECO:0007669"/>
    <property type="project" value="UniProtKB-SubCell"/>
</dbReference>
<keyword evidence="8 16" id="KW-0862">Zinc</keyword>